<feature type="chain" id="PRO_5039109040" evidence="1">
    <location>
        <begin position="21"/>
        <end position="114"/>
    </location>
</feature>
<accession>A0A9E8SG03</accession>
<dbReference type="Proteomes" id="UP001164705">
    <property type="component" value="Chromosome"/>
</dbReference>
<keyword evidence="3" id="KW-1185">Reference proteome</keyword>
<protein>
    <submittedName>
        <fullName evidence="2">Uncharacterized protein</fullName>
    </submittedName>
</protein>
<dbReference type="RefSeq" id="WP_267675851.1">
    <property type="nucleotide sequence ID" value="NZ_CP113088.1"/>
</dbReference>
<dbReference type="EMBL" id="CP113088">
    <property type="protein sequence ID" value="WAC01235.1"/>
    <property type="molecule type" value="Genomic_DNA"/>
</dbReference>
<evidence type="ECO:0000256" key="1">
    <source>
        <dbReference type="SAM" id="SignalP"/>
    </source>
</evidence>
<sequence length="114" mass="12870">MMKKTFLLVVCLSVCWFAQAQDSPKIGELLRINGPSGQFYNHVSFPQLNILVKRGKIASYKPVCRNEVVIDEVVTKNNGETYVVLKKKDGSKFFDFISKVEANYTKAVDSGNYL</sequence>
<dbReference type="AlphaFoldDB" id="A0A9E8SG03"/>
<dbReference type="KEGG" id="lnu:N7U66_14040"/>
<organism evidence="2 3">
    <name type="scientific">Lacinutrix neustonica</name>
    <dbReference type="NCBI Taxonomy" id="2980107"/>
    <lineage>
        <taxon>Bacteria</taxon>
        <taxon>Pseudomonadati</taxon>
        <taxon>Bacteroidota</taxon>
        <taxon>Flavobacteriia</taxon>
        <taxon>Flavobacteriales</taxon>
        <taxon>Flavobacteriaceae</taxon>
        <taxon>Lacinutrix</taxon>
    </lineage>
</organism>
<feature type="signal peptide" evidence="1">
    <location>
        <begin position="1"/>
        <end position="20"/>
    </location>
</feature>
<keyword evidence="1" id="KW-0732">Signal</keyword>
<proteinExistence type="predicted"/>
<name>A0A9E8SG03_9FLAO</name>
<reference evidence="2" key="1">
    <citation type="submission" date="2022-11" db="EMBL/GenBank/DDBJ databases">
        <title>Lacinutrix neustonica HL-RS19T sp. nov., isolated from the surface microlayer sample of brackish Lake Shihwa.</title>
        <authorList>
            <person name="Choi J.Y."/>
            <person name="Hwang C.Y."/>
        </authorList>
    </citation>
    <scope>NUCLEOTIDE SEQUENCE</scope>
    <source>
        <strain evidence="2">HL-RS19</strain>
    </source>
</reference>
<gene>
    <name evidence="2" type="ORF">N7U66_14040</name>
</gene>
<evidence type="ECO:0000313" key="3">
    <source>
        <dbReference type="Proteomes" id="UP001164705"/>
    </source>
</evidence>
<evidence type="ECO:0000313" key="2">
    <source>
        <dbReference type="EMBL" id="WAC01235.1"/>
    </source>
</evidence>